<dbReference type="InterPro" id="IPR050565">
    <property type="entry name" value="LYPA1-2/EST-like"/>
</dbReference>
<keyword evidence="5" id="KW-1185">Reference proteome</keyword>
<dbReference type="RefSeq" id="WP_269308146.1">
    <property type="nucleotide sequence ID" value="NZ_CP098242.1"/>
</dbReference>
<reference evidence="4" key="1">
    <citation type="journal article" date="2022" name="Front. Microbiol.">
        <title>New perspectives on an old grouping: The genomic and phenotypic variability of Oxalobacter formigenes and the implications for calcium oxalate stone prevention.</title>
        <authorList>
            <person name="Chmiel J.A."/>
            <person name="Carr C."/>
            <person name="Stuivenberg G.A."/>
            <person name="Venema R."/>
            <person name="Chanyi R.M."/>
            <person name="Al K.F."/>
            <person name="Giguere D."/>
            <person name="Say H."/>
            <person name="Akouris P.P."/>
            <person name="Dominguez Romero S.A."/>
            <person name="Kwong A."/>
            <person name="Tai V."/>
            <person name="Koval S.F."/>
            <person name="Razvi H."/>
            <person name="Bjazevic J."/>
            <person name="Burton J.P."/>
        </authorList>
    </citation>
    <scope>NUCLEOTIDE SEQUENCE</scope>
    <source>
        <strain evidence="4">WoOx3</strain>
    </source>
</reference>
<dbReference type="InterPro" id="IPR029058">
    <property type="entry name" value="AB_hydrolase_fold"/>
</dbReference>
<evidence type="ECO:0000256" key="1">
    <source>
        <dbReference type="ARBA" id="ARBA00006499"/>
    </source>
</evidence>
<dbReference type="EMBL" id="CP098242">
    <property type="protein sequence ID" value="WAW09152.1"/>
    <property type="molecule type" value="Genomic_DNA"/>
</dbReference>
<dbReference type="InterPro" id="IPR003140">
    <property type="entry name" value="PLipase/COase/thioEstase"/>
</dbReference>
<gene>
    <name evidence="4" type="ORF">NB640_07630</name>
</gene>
<evidence type="ECO:0000259" key="3">
    <source>
        <dbReference type="Pfam" id="PF02230"/>
    </source>
</evidence>
<dbReference type="GO" id="GO:0016787">
    <property type="term" value="F:hydrolase activity"/>
    <property type="evidence" value="ECO:0007669"/>
    <property type="project" value="UniProtKB-KW"/>
</dbReference>
<dbReference type="SUPFAM" id="SSF53474">
    <property type="entry name" value="alpha/beta-Hydrolases"/>
    <property type="match status" value="1"/>
</dbReference>
<dbReference type="KEGG" id="ovb:NB640_07630"/>
<accession>A0A9E9LUW0</accession>
<dbReference type="PANTHER" id="PTHR10655">
    <property type="entry name" value="LYSOPHOSPHOLIPASE-RELATED"/>
    <property type="match status" value="1"/>
</dbReference>
<protein>
    <submittedName>
        <fullName evidence="4">Alpha/beta hydrolase</fullName>
    </submittedName>
</protein>
<feature type="domain" description="Phospholipase/carboxylesterase/thioesterase" evidence="3">
    <location>
        <begin position="16"/>
        <end position="221"/>
    </location>
</feature>
<organism evidence="4 5">
    <name type="scientific">Oxalobacter vibrioformis</name>
    <dbReference type="NCBI Taxonomy" id="933080"/>
    <lineage>
        <taxon>Bacteria</taxon>
        <taxon>Pseudomonadati</taxon>
        <taxon>Pseudomonadota</taxon>
        <taxon>Betaproteobacteria</taxon>
        <taxon>Burkholderiales</taxon>
        <taxon>Oxalobacteraceae</taxon>
        <taxon>Oxalobacter</taxon>
    </lineage>
</organism>
<evidence type="ECO:0000313" key="5">
    <source>
        <dbReference type="Proteomes" id="UP001156215"/>
    </source>
</evidence>
<dbReference type="Pfam" id="PF02230">
    <property type="entry name" value="Abhydrolase_2"/>
    <property type="match status" value="1"/>
</dbReference>
<dbReference type="Proteomes" id="UP001156215">
    <property type="component" value="Chromosome"/>
</dbReference>
<evidence type="ECO:0000256" key="2">
    <source>
        <dbReference type="ARBA" id="ARBA00022801"/>
    </source>
</evidence>
<evidence type="ECO:0000313" key="4">
    <source>
        <dbReference type="EMBL" id="WAW09152.1"/>
    </source>
</evidence>
<sequence length="224" mass="25063">MSRLKLDYNEVDTGSDPKISIIWMHGLGDHGSSFVPLVQYFDLAGCPPIRFIFPHAPERAVSVNMGFEMRAWFDIYGGFDASDKEDAEGVEEAQRLITQLINQEKERGVPSEKIILAGFSQGCAMALHTALCSPEKMGGVIGLSGYIPLIKQFPEARNPANQDTPIFLGHGTHDEVVPFSRAESARDLLQKLNYNVEWHEYSITHTLSMEELNDISAWLRRLLA</sequence>
<proteinExistence type="inferred from homology"/>
<dbReference type="AlphaFoldDB" id="A0A9E9LUW0"/>
<comment type="similarity">
    <text evidence="1">Belongs to the AB hydrolase superfamily. AB hydrolase 2 family.</text>
</comment>
<name>A0A9E9LUW0_9BURK</name>
<dbReference type="PANTHER" id="PTHR10655:SF17">
    <property type="entry name" value="LYSOPHOSPHOLIPASE-LIKE PROTEIN 1"/>
    <property type="match status" value="1"/>
</dbReference>
<dbReference type="Gene3D" id="3.40.50.1820">
    <property type="entry name" value="alpha/beta hydrolase"/>
    <property type="match status" value="1"/>
</dbReference>
<keyword evidence="2 4" id="KW-0378">Hydrolase</keyword>